<evidence type="ECO:0000256" key="3">
    <source>
        <dbReference type="SAM" id="MobiDB-lite"/>
    </source>
</evidence>
<dbReference type="AlphaFoldDB" id="A0A0Z0AVA2"/>
<dbReference type="Proteomes" id="UP000219860">
    <property type="component" value="Chromosome 14"/>
</dbReference>
<dbReference type="InterPro" id="IPR012677">
    <property type="entry name" value="Nucleotide-bd_a/b_plait_sf"/>
</dbReference>
<dbReference type="OrthoDB" id="439639at2759"/>
<dbReference type="GO" id="GO:0005634">
    <property type="term" value="C:nucleus"/>
    <property type="evidence" value="ECO:0007669"/>
    <property type="project" value="TreeGrafter"/>
</dbReference>
<feature type="compositionally biased region" description="Polar residues" evidence="3">
    <location>
        <begin position="698"/>
        <end position="707"/>
    </location>
</feature>
<dbReference type="CDD" id="cd12320">
    <property type="entry name" value="RRM6_RBM19_RRM5_MRD1"/>
    <property type="match status" value="1"/>
</dbReference>
<feature type="region of interest" description="Disordered" evidence="3">
    <location>
        <begin position="268"/>
        <end position="292"/>
    </location>
</feature>
<dbReference type="Proteomes" id="UP000069549">
    <property type="component" value="Chromosome 14"/>
</dbReference>
<feature type="domain" description="RRM" evidence="4">
    <location>
        <begin position="722"/>
        <end position="832"/>
    </location>
</feature>
<feature type="region of interest" description="Disordered" evidence="3">
    <location>
        <begin position="385"/>
        <end position="423"/>
    </location>
</feature>
<evidence type="ECO:0000256" key="2">
    <source>
        <dbReference type="PROSITE-ProRule" id="PRU00176"/>
    </source>
</evidence>
<evidence type="ECO:0000256" key="1">
    <source>
        <dbReference type="ARBA" id="ARBA00022884"/>
    </source>
</evidence>
<dbReference type="GO" id="GO:0005737">
    <property type="term" value="C:cytoplasm"/>
    <property type="evidence" value="ECO:0007669"/>
    <property type="project" value="TreeGrafter"/>
</dbReference>
<dbReference type="InterPro" id="IPR000504">
    <property type="entry name" value="RRM_dom"/>
</dbReference>
<dbReference type="Pfam" id="PF00076">
    <property type="entry name" value="RRM_1"/>
    <property type="match status" value="2"/>
</dbReference>
<evidence type="ECO:0000313" key="8">
    <source>
        <dbReference type="Proteomes" id="UP000219860"/>
    </source>
</evidence>
<feature type="compositionally biased region" description="Polar residues" evidence="3">
    <location>
        <begin position="1"/>
        <end position="12"/>
    </location>
</feature>
<feature type="compositionally biased region" description="Low complexity" evidence="3">
    <location>
        <begin position="233"/>
        <end position="243"/>
    </location>
</feature>
<dbReference type="EMBL" id="LT608262">
    <property type="protein sequence ID" value="SCO64258.1"/>
    <property type="molecule type" value="Genomic_DNA"/>
</dbReference>
<feature type="compositionally biased region" description="Basic and acidic residues" evidence="3">
    <location>
        <begin position="404"/>
        <end position="418"/>
    </location>
</feature>
<feature type="domain" description="RRM" evidence="4">
    <location>
        <begin position="319"/>
        <end position="469"/>
    </location>
</feature>
<feature type="domain" description="RRM" evidence="4">
    <location>
        <begin position="41"/>
        <end position="130"/>
    </location>
</feature>
<feature type="domain" description="RRM" evidence="4">
    <location>
        <begin position="858"/>
        <end position="935"/>
    </location>
</feature>
<feature type="region of interest" description="Disordered" evidence="3">
    <location>
        <begin position="762"/>
        <end position="787"/>
    </location>
</feature>
<evidence type="ECO:0000259" key="4">
    <source>
        <dbReference type="PROSITE" id="PS50102"/>
    </source>
</evidence>
<name>A0A0Z0AVA2_PLABE</name>
<sequence length="997" mass="115712">MHLDTDQVNGNVGNIPDEGYSRNDSLVKSKNYKHESMHEKTRVIIKNIPKYMNEIDLKKHFFKMKGKYDFKITDIKIMKRKKIIKNKESYESRKICFIGFISNIDCENFKKSFNNTYIHTSKIIIEDAFSPILSKNSNTFQLNEIKQSEKTNKKDKQNNTVKVIKNDQFINKMTTIKKTKAGMNTTRSHVIFIDKDADLEKVNELNGAENGEKKKKKKKKKKSKNANEKSEAINGGENNNINNMDMEENKLEVEEENALDWLKGISKDKENGKANNKGNPELLESDDTGNENEISSMEKVKPLYSEPEDIDDNDNINTGKLIIFNLPPVDEQDVKSLCERYGPVIDVYIFKNTKKGSKYICLNEKNDQKSREDFFIKLLKENNDNASSGNKKGSTKKMANSNNTKEENKNESENENSKNENNITNIDLTNVKTYAFVSFVFPSSCEKAKNNLNETIYRGKILSVKYAREKIDNSEHLEKNKNNIFIKLSNESKTSYKKILEIQKKRNCQNESIWNILYTDINSNIYNFCKETNCDPQSILNIRDKNIAVNVSLTETFIINKMKEWIRKEGIALEAFEQIYKKENSKPENDENDETDKVIKYKRSDDTIIVKNLSMHTNENDIINLFKKHGILKKISFSPYKNIAILQYEQPENAKKALISNSYIRYKKLPLYLEWAPINLFEQNSKNTEGTIEENENSNDISYQNNAKPYDSESSDEEITHSSIYIKNINFNTKEEDFKKLFEKLDGFITCNIVKSKKVIKQKHKDNKKDKENDKNNDNEGTGDKTEEEHKYISLGYGFAEFKSKELAIEAIKKLTATRLDGHVLELSLSHNRIKKNKQAYKNNEEKQVIKDKKKITKKLLVKNLAFQVTKEELKKLFSAFGNIKNVRIPKNAYNRSRGYGFVEFMSKNECLAAINALQHTHLYGRHLIIDFANDLIFDQNVDEFDKMKESQNNPNQQGKDVITSEQAKRKVIYENEKSEKISESKKRKIIGRLENV</sequence>
<feature type="region of interest" description="Disordered" evidence="3">
    <location>
        <begin position="1"/>
        <end position="22"/>
    </location>
</feature>
<dbReference type="SUPFAM" id="SSF54928">
    <property type="entry name" value="RNA-binding domain, RBD"/>
    <property type="match status" value="4"/>
</dbReference>
<feature type="compositionally biased region" description="Basic residues" evidence="3">
    <location>
        <begin position="213"/>
        <end position="224"/>
    </location>
</feature>
<protein>
    <submittedName>
        <fullName evidence="5">SnoRNA-associated small subunit rRNA processing protein, putative</fullName>
    </submittedName>
</protein>
<evidence type="ECO:0000313" key="6">
    <source>
        <dbReference type="EMBL" id="SCO64258.1"/>
    </source>
</evidence>
<dbReference type="InterPro" id="IPR050374">
    <property type="entry name" value="RRT5_SRSF_SR"/>
</dbReference>
<feature type="region of interest" description="Disordered" evidence="3">
    <location>
        <begin position="690"/>
        <end position="716"/>
    </location>
</feature>
<evidence type="ECO:0000313" key="5">
    <source>
        <dbReference type="EMBL" id="CXJ20394.1"/>
    </source>
</evidence>
<reference evidence="5 7" key="1">
    <citation type="submission" date="2016-02" db="EMBL/GenBank/DDBJ databases">
        <authorList>
            <consortium name="Pathogen Informatics"/>
        </authorList>
    </citation>
    <scope>NUCLEOTIDE SEQUENCE [LARGE SCALE GENOMIC DNA]</scope>
    <source>
        <strain evidence="5 7">K173</strain>
        <strain evidence="6 8">SP11 Antwerpcl1</strain>
    </source>
</reference>
<keyword evidence="1 2" id="KW-0694">RNA-binding</keyword>
<accession>A0A0Z0AVA2</accession>
<dbReference type="InterPro" id="IPR035979">
    <property type="entry name" value="RBD_domain_sf"/>
</dbReference>
<proteinExistence type="predicted"/>
<dbReference type="PANTHER" id="PTHR23003:SF3">
    <property type="entry name" value="FI21236P1-RELATED"/>
    <property type="match status" value="1"/>
</dbReference>
<dbReference type="OMA" id="FNNTCIQ"/>
<feature type="domain" description="RRM" evidence="4">
    <location>
        <begin position="606"/>
        <end position="678"/>
    </location>
</feature>
<evidence type="ECO:0000313" key="7">
    <source>
        <dbReference type="Proteomes" id="UP000069549"/>
    </source>
</evidence>
<dbReference type="PANTHER" id="PTHR23003">
    <property type="entry name" value="RNA RECOGNITION MOTIF RRM DOMAIN CONTAINING PROTEIN"/>
    <property type="match status" value="1"/>
</dbReference>
<dbReference type="VEuPathDB" id="PlasmoDB:PBANKA_1432800"/>
<dbReference type="SMART" id="SM00360">
    <property type="entry name" value="RRM"/>
    <property type="match status" value="5"/>
</dbReference>
<dbReference type="GO" id="GO:0003729">
    <property type="term" value="F:mRNA binding"/>
    <property type="evidence" value="ECO:0007669"/>
    <property type="project" value="TreeGrafter"/>
</dbReference>
<dbReference type="CDD" id="cd00590">
    <property type="entry name" value="RRM_SF"/>
    <property type="match status" value="1"/>
</dbReference>
<feature type="compositionally biased region" description="Basic and acidic residues" evidence="3">
    <location>
        <begin position="767"/>
        <end position="787"/>
    </location>
</feature>
<dbReference type="Gene3D" id="3.30.70.330">
    <property type="match status" value="6"/>
</dbReference>
<dbReference type="GO" id="GO:1990904">
    <property type="term" value="C:ribonucleoprotein complex"/>
    <property type="evidence" value="ECO:0007669"/>
    <property type="project" value="TreeGrafter"/>
</dbReference>
<dbReference type="EMBL" id="LT160034">
    <property type="protein sequence ID" value="CXJ20394.1"/>
    <property type="molecule type" value="Genomic_DNA"/>
</dbReference>
<dbReference type="PROSITE" id="PS50102">
    <property type="entry name" value="RRM"/>
    <property type="match status" value="5"/>
</dbReference>
<gene>
    <name evidence="5" type="ORF">PBK173_000460600</name>
    <name evidence="6" type="ORF">PBSP11A_000450300</name>
</gene>
<organism evidence="5 7">
    <name type="scientific">Plasmodium berghei</name>
    <dbReference type="NCBI Taxonomy" id="5821"/>
    <lineage>
        <taxon>Eukaryota</taxon>
        <taxon>Sar</taxon>
        <taxon>Alveolata</taxon>
        <taxon>Apicomplexa</taxon>
        <taxon>Aconoidasida</taxon>
        <taxon>Haemosporida</taxon>
        <taxon>Plasmodiidae</taxon>
        <taxon>Plasmodium</taxon>
        <taxon>Plasmodium (Vinckeia)</taxon>
    </lineage>
</organism>
<feature type="region of interest" description="Disordered" evidence="3">
    <location>
        <begin position="208"/>
        <end position="243"/>
    </location>
</feature>